<evidence type="ECO:0000256" key="7">
    <source>
        <dbReference type="ARBA" id="ARBA00038151"/>
    </source>
</evidence>
<reference evidence="11 12" key="1">
    <citation type="submission" date="2014-03" db="EMBL/GenBank/DDBJ databases">
        <title>The draft genome sequence of Marivita geojedonensis KCTC 23882.</title>
        <authorList>
            <person name="Lai Q."/>
            <person name="Shao Z."/>
        </authorList>
    </citation>
    <scope>NUCLEOTIDE SEQUENCE [LARGE SCALE GENOMIC DNA]</scope>
    <source>
        <strain evidence="11 12">DPG-138</strain>
    </source>
</reference>
<dbReference type="AlphaFoldDB" id="A0A1X4NJB0"/>
<feature type="transmembrane region" description="Helical" evidence="10">
    <location>
        <begin position="85"/>
        <end position="103"/>
    </location>
</feature>
<proteinExistence type="inferred from homology"/>
<evidence type="ECO:0000256" key="9">
    <source>
        <dbReference type="RuleBase" id="RU003942"/>
    </source>
</evidence>
<evidence type="ECO:0000256" key="2">
    <source>
        <dbReference type="ARBA" id="ARBA00022448"/>
    </source>
</evidence>
<sequence>MPWIILFVAGLFETGWAVGLKYTEGFTRAGPTVLTVVSMAISLGLLGLALRSIPLGTGYAVWTGIGTVGTVLFGIIFFSEPATPARLACVGLILAGILGLKLVGTS</sequence>
<dbReference type="InterPro" id="IPR037185">
    <property type="entry name" value="EmrE-like"/>
</dbReference>
<dbReference type="NCBIfam" id="NF008512">
    <property type="entry name" value="PRK11431.1"/>
    <property type="match status" value="1"/>
</dbReference>
<dbReference type="GO" id="GO:1990961">
    <property type="term" value="P:xenobiotic detoxification by transmembrane export across the plasma membrane"/>
    <property type="evidence" value="ECO:0007669"/>
    <property type="project" value="UniProtKB-ARBA"/>
</dbReference>
<dbReference type="OrthoDB" id="9808638at2"/>
<keyword evidence="6 10" id="KW-0472">Membrane</keyword>
<comment type="subcellular location">
    <subcellularLocation>
        <location evidence="1 9">Cell membrane</location>
        <topology evidence="1 9">Multi-pass membrane protein</topology>
    </subcellularLocation>
</comment>
<evidence type="ECO:0000313" key="12">
    <source>
        <dbReference type="Proteomes" id="UP000193926"/>
    </source>
</evidence>
<dbReference type="PANTHER" id="PTHR30561">
    <property type="entry name" value="SMR FAMILY PROTON-DEPENDENT DRUG EFFLUX TRANSPORTER SUGE"/>
    <property type="match status" value="1"/>
</dbReference>
<evidence type="ECO:0000256" key="4">
    <source>
        <dbReference type="ARBA" id="ARBA00022692"/>
    </source>
</evidence>
<keyword evidence="3" id="KW-1003">Cell membrane</keyword>
<dbReference type="InterPro" id="IPR000390">
    <property type="entry name" value="Small_drug/metabolite_transptr"/>
</dbReference>
<accession>A0A1X4NJB0</accession>
<keyword evidence="4 9" id="KW-0812">Transmembrane</keyword>
<dbReference type="PANTHER" id="PTHR30561:SF0">
    <property type="entry name" value="GUANIDINIUM EXPORTER"/>
    <property type="match status" value="1"/>
</dbReference>
<protein>
    <recommendedName>
        <fullName evidence="8">Guanidinium exporter</fullName>
    </recommendedName>
</protein>
<comment type="similarity">
    <text evidence="7">Belongs to the drug/metabolite transporter (DMT) superfamily. Small multidrug resistance (SMR) (TC 2.A.7.1) family. Gdx/SugE subfamily.</text>
</comment>
<evidence type="ECO:0000256" key="6">
    <source>
        <dbReference type="ARBA" id="ARBA00023136"/>
    </source>
</evidence>
<evidence type="ECO:0000256" key="10">
    <source>
        <dbReference type="SAM" id="Phobius"/>
    </source>
</evidence>
<dbReference type="Proteomes" id="UP000193926">
    <property type="component" value="Unassembled WGS sequence"/>
</dbReference>
<dbReference type="GO" id="GO:0022857">
    <property type="term" value="F:transmembrane transporter activity"/>
    <property type="evidence" value="ECO:0007669"/>
    <property type="project" value="InterPro"/>
</dbReference>
<gene>
    <name evidence="11" type="ORF">MGEO_13210</name>
</gene>
<dbReference type="SUPFAM" id="SSF103481">
    <property type="entry name" value="Multidrug resistance efflux transporter EmrE"/>
    <property type="match status" value="1"/>
</dbReference>
<evidence type="ECO:0000256" key="3">
    <source>
        <dbReference type="ARBA" id="ARBA00022475"/>
    </source>
</evidence>
<keyword evidence="2" id="KW-0813">Transport</keyword>
<feature type="transmembrane region" description="Helical" evidence="10">
    <location>
        <begin position="59"/>
        <end position="79"/>
    </location>
</feature>
<keyword evidence="5 10" id="KW-1133">Transmembrane helix</keyword>
<dbReference type="Pfam" id="PF00893">
    <property type="entry name" value="Multi_Drug_Res"/>
    <property type="match status" value="1"/>
</dbReference>
<dbReference type="RefSeq" id="WP_085638541.1">
    <property type="nucleotide sequence ID" value="NZ_JFKC01000013.1"/>
</dbReference>
<feature type="transmembrane region" description="Helical" evidence="10">
    <location>
        <begin position="33"/>
        <end position="50"/>
    </location>
</feature>
<evidence type="ECO:0000256" key="5">
    <source>
        <dbReference type="ARBA" id="ARBA00022989"/>
    </source>
</evidence>
<evidence type="ECO:0000256" key="8">
    <source>
        <dbReference type="ARBA" id="ARBA00039168"/>
    </source>
</evidence>
<dbReference type="GO" id="GO:0005886">
    <property type="term" value="C:plasma membrane"/>
    <property type="evidence" value="ECO:0007669"/>
    <property type="project" value="UniProtKB-SubCell"/>
</dbReference>
<dbReference type="InterPro" id="IPR045324">
    <property type="entry name" value="Small_multidrug_res"/>
</dbReference>
<evidence type="ECO:0000313" key="11">
    <source>
        <dbReference type="EMBL" id="OSQ49777.1"/>
    </source>
</evidence>
<name>A0A1X4NJB0_9RHOB</name>
<evidence type="ECO:0000256" key="1">
    <source>
        <dbReference type="ARBA" id="ARBA00004651"/>
    </source>
</evidence>
<organism evidence="11 12">
    <name type="scientific">Marivita geojedonensis</name>
    <dbReference type="NCBI Taxonomy" id="1123756"/>
    <lineage>
        <taxon>Bacteria</taxon>
        <taxon>Pseudomonadati</taxon>
        <taxon>Pseudomonadota</taxon>
        <taxon>Alphaproteobacteria</taxon>
        <taxon>Rhodobacterales</taxon>
        <taxon>Roseobacteraceae</taxon>
        <taxon>Marivita</taxon>
    </lineage>
</organism>
<dbReference type="STRING" id="1123756.MGEO_13210"/>
<keyword evidence="12" id="KW-1185">Reference proteome</keyword>
<dbReference type="EMBL" id="JFKC01000013">
    <property type="protein sequence ID" value="OSQ49777.1"/>
    <property type="molecule type" value="Genomic_DNA"/>
</dbReference>
<dbReference type="Gene3D" id="1.10.3730.20">
    <property type="match status" value="1"/>
</dbReference>
<comment type="caution">
    <text evidence="11">The sequence shown here is derived from an EMBL/GenBank/DDBJ whole genome shotgun (WGS) entry which is preliminary data.</text>
</comment>
<dbReference type="FunFam" id="1.10.3730.20:FF:000001">
    <property type="entry name" value="Quaternary ammonium compound resistance transporter SugE"/>
    <property type="match status" value="1"/>
</dbReference>